<evidence type="ECO:0000256" key="1">
    <source>
        <dbReference type="SAM" id="MobiDB-lite"/>
    </source>
</evidence>
<dbReference type="RefSeq" id="WP_377862551.1">
    <property type="nucleotide sequence ID" value="NZ_JBHLZU010000037.1"/>
</dbReference>
<evidence type="ECO:0000313" key="3">
    <source>
        <dbReference type="Proteomes" id="UP001589693"/>
    </source>
</evidence>
<comment type="caution">
    <text evidence="2">The sequence shown here is derived from an EMBL/GenBank/DDBJ whole genome shotgun (WGS) entry which is preliminary data.</text>
</comment>
<proteinExistence type="predicted"/>
<feature type="region of interest" description="Disordered" evidence="1">
    <location>
        <begin position="68"/>
        <end position="107"/>
    </location>
</feature>
<name>A0ABV6A8Y6_9PSEU</name>
<evidence type="ECO:0000313" key="2">
    <source>
        <dbReference type="EMBL" id="MFB9909638.1"/>
    </source>
</evidence>
<keyword evidence="3" id="KW-1185">Reference proteome</keyword>
<reference evidence="2 3" key="1">
    <citation type="submission" date="2024-09" db="EMBL/GenBank/DDBJ databases">
        <authorList>
            <person name="Sun Q."/>
            <person name="Mori K."/>
        </authorList>
    </citation>
    <scope>NUCLEOTIDE SEQUENCE [LARGE SCALE GENOMIC DNA]</scope>
    <source>
        <strain evidence="2 3">TBRC 7907</strain>
    </source>
</reference>
<organism evidence="2 3">
    <name type="scientific">Allokutzneria oryzae</name>
    <dbReference type="NCBI Taxonomy" id="1378989"/>
    <lineage>
        <taxon>Bacteria</taxon>
        <taxon>Bacillati</taxon>
        <taxon>Actinomycetota</taxon>
        <taxon>Actinomycetes</taxon>
        <taxon>Pseudonocardiales</taxon>
        <taxon>Pseudonocardiaceae</taxon>
        <taxon>Allokutzneria</taxon>
    </lineage>
</organism>
<dbReference type="Proteomes" id="UP001589693">
    <property type="component" value="Unassembled WGS sequence"/>
</dbReference>
<dbReference type="EMBL" id="JBHLZU010000037">
    <property type="protein sequence ID" value="MFB9909638.1"/>
    <property type="molecule type" value="Genomic_DNA"/>
</dbReference>
<accession>A0ABV6A8Y6</accession>
<sequence length="107" mass="11347">MVAFASTGKLGTTTTRTLTARARQRGAVLLPLGPWPSADVALRCTSGRWLGLDAGHGHLVEREVEIHASGRGAAARPRSTRIRLPGPAGPLAPVSVPVRQSREPVRR</sequence>
<protein>
    <submittedName>
        <fullName evidence="2">Uncharacterized protein</fullName>
    </submittedName>
</protein>
<gene>
    <name evidence="2" type="ORF">ACFFQA_37380</name>
</gene>